<dbReference type="OrthoDB" id="153074at2759"/>
<name>A0A1X2GLL2_9FUNG</name>
<dbReference type="AlphaFoldDB" id="A0A1X2GLL2"/>
<protein>
    <submittedName>
        <fullName evidence="4">NAD(P)-binding protein</fullName>
    </submittedName>
</protein>
<dbReference type="InterPro" id="IPR036291">
    <property type="entry name" value="NAD(P)-bd_dom_sf"/>
</dbReference>
<evidence type="ECO:0000256" key="3">
    <source>
        <dbReference type="ARBA" id="ARBA00023002"/>
    </source>
</evidence>
<reference evidence="4 5" key="1">
    <citation type="submission" date="2016-07" db="EMBL/GenBank/DDBJ databases">
        <title>Pervasive Adenine N6-methylation of Active Genes in Fungi.</title>
        <authorList>
            <consortium name="DOE Joint Genome Institute"/>
            <person name="Mondo S.J."/>
            <person name="Dannebaum R.O."/>
            <person name="Kuo R.C."/>
            <person name="Labutti K."/>
            <person name="Haridas S."/>
            <person name="Kuo A."/>
            <person name="Salamov A."/>
            <person name="Ahrendt S.R."/>
            <person name="Lipzen A."/>
            <person name="Sullivan W."/>
            <person name="Andreopoulos W.B."/>
            <person name="Clum A."/>
            <person name="Lindquist E."/>
            <person name="Daum C."/>
            <person name="Ramamoorthy G.K."/>
            <person name="Gryganskyi A."/>
            <person name="Culley D."/>
            <person name="Magnuson J.K."/>
            <person name="James T.Y."/>
            <person name="O'Malley M.A."/>
            <person name="Stajich J.E."/>
            <person name="Spatafora J.W."/>
            <person name="Visel A."/>
            <person name="Grigoriev I.V."/>
        </authorList>
    </citation>
    <scope>NUCLEOTIDE SEQUENCE [LARGE SCALE GENOMIC DNA]</scope>
    <source>
        <strain evidence="4 5">NRRL 3301</strain>
    </source>
</reference>
<keyword evidence="5" id="KW-1185">Reference proteome</keyword>
<dbReference type="InterPro" id="IPR020904">
    <property type="entry name" value="Sc_DH/Rdtase_CS"/>
</dbReference>
<dbReference type="PANTHER" id="PTHR43008:SF8">
    <property type="entry name" value="BENZIL REDUCTASE ((S)-BENZOIN FORMING) IRC24"/>
    <property type="match status" value="1"/>
</dbReference>
<sequence length="256" mass="27635">MTTVYLITGASKGIGRATVLNALRYNNGRVVAVARNEILLNELQSTAKKMGFGEDRLLIVPGDICNKQTVSTAVQAAVAKWGKLDAVIANAGILEPVSLVENTTLEDWQTLFNVNLFSIVDLAKESLPYLRKTRGTLILVSSGAAVKGYTGWGCYGASKAALNHLGMTLGVEEQEVATLCIRPGVVDTDMQVVIRSKGREAMKDDAQKFIDLHENGQLLSPDQPGKLLAALGAHPMHERSGQFLSWDDPALESCRK</sequence>
<dbReference type="Proteomes" id="UP000242146">
    <property type="component" value="Unassembled WGS sequence"/>
</dbReference>
<dbReference type="PROSITE" id="PS00061">
    <property type="entry name" value="ADH_SHORT"/>
    <property type="match status" value="1"/>
</dbReference>
<dbReference type="STRING" id="101127.A0A1X2GLL2"/>
<gene>
    <name evidence="4" type="ORF">DM01DRAFT_1334314</name>
</gene>
<accession>A0A1X2GLL2</accession>
<keyword evidence="3" id="KW-0560">Oxidoreductase</keyword>
<dbReference type="CDD" id="cd05367">
    <property type="entry name" value="SPR-like_SDR_c"/>
    <property type="match status" value="1"/>
</dbReference>
<dbReference type="Pfam" id="PF00106">
    <property type="entry name" value="adh_short"/>
    <property type="match status" value="1"/>
</dbReference>
<evidence type="ECO:0000313" key="5">
    <source>
        <dbReference type="Proteomes" id="UP000242146"/>
    </source>
</evidence>
<comment type="similarity">
    <text evidence="1">Belongs to the short-chain dehydrogenases/reductases (SDR) family.</text>
</comment>
<dbReference type="PANTHER" id="PTHR43008">
    <property type="entry name" value="BENZIL REDUCTASE"/>
    <property type="match status" value="1"/>
</dbReference>
<evidence type="ECO:0000256" key="2">
    <source>
        <dbReference type="ARBA" id="ARBA00022857"/>
    </source>
</evidence>
<dbReference type="SUPFAM" id="SSF51735">
    <property type="entry name" value="NAD(P)-binding Rossmann-fold domains"/>
    <property type="match status" value="1"/>
</dbReference>
<keyword evidence="2" id="KW-0521">NADP</keyword>
<dbReference type="GO" id="GO:0050664">
    <property type="term" value="F:oxidoreductase activity, acting on NAD(P)H, oxygen as acceptor"/>
    <property type="evidence" value="ECO:0007669"/>
    <property type="project" value="TreeGrafter"/>
</dbReference>
<evidence type="ECO:0000256" key="1">
    <source>
        <dbReference type="ARBA" id="ARBA00006484"/>
    </source>
</evidence>
<organism evidence="4 5">
    <name type="scientific">Hesseltinella vesiculosa</name>
    <dbReference type="NCBI Taxonomy" id="101127"/>
    <lineage>
        <taxon>Eukaryota</taxon>
        <taxon>Fungi</taxon>
        <taxon>Fungi incertae sedis</taxon>
        <taxon>Mucoromycota</taxon>
        <taxon>Mucoromycotina</taxon>
        <taxon>Mucoromycetes</taxon>
        <taxon>Mucorales</taxon>
        <taxon>Cunninghamellaceae</taxon>
        <taxon>Hesseltinella</taxon>
    </lineage>
</organism>
<dbReference type="InterPro" id="IPR002347">
    <property type="entry name" value="SDR_fam"/>
</dbReference>
<dbReference type="PRINTS" id="PR00081">
    <property type="entry name" value="GDHRDH"/>
</dbReference>
<proteinExistence type="inferred from homology"/>
<dbReference type="FunFam" id="3.40.50.720:FF:000281">
    <property type="entry name" value="Uncharacterized oxidoreductase YIR035C"/>
    <property type="match status" value="1"/>
</dbReference>
<dbReference type="EMBL" id="MCGT01000009">
    <property type="protein sequence ID" value="ORX56752.1"/>
    <property type="molecule type" value="Genomic_DNA"/>
</dbReference>
<evidence type="ECO:0000313" key="4">
    <source>
        <dbReference type="EMBL" id="ORX56752.1"/>
    </source>
</evidence>
<comment type="caution">
    <text evidence="4">The sequence shown here is derived from an EMBL/GenBank/DDBJ whole genome shotgun (WGS) entry which is preliminary data.</text>
</comment>
<dbReference type="Gene3D" id="3.40.50.720">
    <property type="entry name" value="NAD(P)-binding Rossmann-like Domain"/>
    <property type="match status" value="1"/>
</dbReference>